<organism evidence="1 2">
    <name type="scientific">Bacillus thuringiensis</name>
    <dbReference type="NCBI Taxonomy" id="1428"/>
    <lineage>
        <taxon>Bacteria</taxon>
        <taxon>Bacillati</taxon>
        <taxon>Bacillota</taxon>
        <taxon>Bacilli</taxon>
        <taxon>Bacillales</taxon>
        <taxon>Bacillaceae</taxon>
        <taxon>Bacillus</taxon>
        <taxon>Bacillus cereus group</taxon>
    </lineage>
</organism>
<gene>
    <name evidence="1" type="ORF">COJ15_32415</name>
</gene>
<name>A0A9X6WHK8_BACTU</name>
<dbReference type="EMBL" id="NUVX01000081">
    <property type="protein sequence ID" value="PFJ28974.1"/>
    <property type="molecule type" value="Genomic_DNA"/>
</dbReference>
<comment type="caution">
    <text evidence="1">The sequence shown here is derived from an EMBL/GenBank/DDBJ whole genome shotgun (WGS) entry which is preliminary data.</text>
</comment>
<sequence length="138" mass="16164">MSYNESKTVLRAELPMLRGKSIHEAYEYFSPLLGKPDYVDEWDGKVELFQYMNSKHDYVPVEKNVSGKESDMRWGVDYILAYANDYGDKKGKANHSLKELRSIAEEMAKKFEINPEDCRLVSYTWYNGSEEPIEFELK</sequence>
<evidence type="ECO:0000313" key="2">
    <source>
        <dbReference type="Proteomes" id="UP000224003"/>
    </source>
</evidence>
<dbReference type="AlphaFoldDB" id="A0A9X6WHK8"/>
<reference evidence="1 2" key="1">
    <citation type="submission" date="2017-09" db="EMBL/GenBank/DDBJ databases">
        <title>Large-scale bioinformatics analysis of Bacillus genomes uncovers conserved roles of natural products in bacterial physiology.</title>
        <authorList>
            <consortium name="Agbiome Team Llc"/>
            <person name="Bleich R.M."/>
            <person name="Grubbs K.J."/>
            <person name="Santa Maria K.C."/>
            <person name="Allen S.E."/>
            <person name="Farag S."/>
            <person name="Shank E.A."/>
            <person name="Bowers A."/>
        </authorList>
    </citation>
    <scope>NUCLEOTIDE SEQUENCE [LARGE SCALE GENOMIC DNA]</scope>
    <source>
        <strain evidence="1 2">AFS085496</strain>
    </source>
</reference>
<evidence type="ECO:0000313" key="1">
    <source>
        <dbReference type="EMBL" id="PFJ28974.1"/>
    </source>
</evidence>
<dbReference type="RefSeq" id="WP_098517679.1">
    <property type="nucleotide sequence ID" value="NZ_NUVX01000081.1"/>
</dbReference>
<protein>
    <submittedName>
        <fullName evidence="1">Uncharacterized protein</fullName>
    </submittedName>
</protein>
<dbReference type="Proteomes" id="UP000224003">
    <property type="component" value="Unassembled WGS sequence"/>
</dbReference>
<accession>A0A9X6WHK8</accession>
<proteinExistence type="predicted"/>